<dbReference type="Pfam" id="PF04307">
    <property type="entry name" value="YdjM"/>
    <property type="match status" value="1"/>
</dbReference>
<evidence type="ECO:0000313" key="3">
    <source>
        <dbReference type="Proteomes" id="UP000823485"/>
    </source>
</evidence>
<dbReference type="PANTHER" id="PTHR35531">
    <property type="entry name" value="INNER MEMBRANE PROTEIN YBCI-RELATED"/>
    <property type="match status" value="1"/>
</dbReference>
<reference evidence="2 3" key="1">
    <citation type="submission" date="2021-01" db="EMBL/GenBank/DDBJ databases">
        <title>Genomic Encyclopedia of Type Strains, Phase IV (KMG-IV): sequencing the most valuable type-strain genomes for metagenomic binning, comparative biology and taxonomic classification.</title>
        <authorList>
            <person name="Goeker M."/>
        </authorList>
    </citation>
    <scope>NUCLEOTIDE SEQUENCE [LARGE SCALE GENOMIC DNA]</scope>
    <source>
        <strain evidence="2 3">DSM 105453</strain>
    </source>
</reference>
<keyword evidence="3" id="KW-1185">Reference proteome</keyword>
<name>A0ABS2R9D4_9BACI</name>
<feature type="transmembrane region" description="Helical" evidence="1">
    <location>
        <begin position="68"/>
        <end position="100"/>
    </location>
</feature>
<sequence length="158" mass="17291">MEWQTHMLSGVVAGYMITGGDWKGGLIGGIAGILPDLDEPKSKFGKILIPVSLPLNQLVGHRTLTHSLLFAIATGLTLALFFNMNVGLAFAAGVLAHAVGDMLTGRVKLFYPFKLSVGMKVSPFVFFVNDRICRVAMMLMLLFFGWKDFTDYFLSLAN</sequence>
<dbReference type="EMBL" id="JAFBFH010000021">
    <property type="protein sequence ID" value="MBM7716000.1"/>
    <property type="molecule type" value="Genomic_DNA"/>
</dbReference>
<evidence type="ECO:0000256" key="1">
    <source>
        <dbReference type="SAM" id="Phobius"/>
    </source>
</evidence>
<evidence type="ECO:0000313" key="2">
    <source>
        <dbReference type="EMBL" id="MBM7716000.1"/>
    </source>
</evidence>
<keyword evidence="1" id="KW-1133">Transmembrane helix</keyword>
<dbReference type="PANTHER" id="PTHR35531:SF1">
    <property type="entry name" value="INNER MEMBRANE PROTEIN YBCI-RELATED"/>
    <property type="match status" value="1"/>
</dbReference>
<protein>
    <submittedName>
        <fullName evidence="2">Inner membrane protein</fullName>
    </submittedName>
</protein>
<keyword evidence="1" id="KW-0472">Membrane</keyword>
<proteinExistence type="predicted"/>
<accession>A0ABS2R9D4</accession>
<keyword evidence="1" id="KW-0812">Transmembrane</keyword>
<dbReference type="RefSeq" id="WP_205179669.1">
    <property type="nucleotide sequence ID" value="NZ_JAFBFH010000021.1"/>
</dbReference>
<dbReference type="InterPro" id="IPR007404">
    <property type="entry name" value="YdjM-like"/>
</dbReference>
<dbReference type="Proteomes" id="UP000823485">
    <property type="component" value="Unassembled WGS sequence"/>
</dbReference>
<gene>
    <name evidence="2" type="ORF">JOC94_003011</name>
</gene>
<organism evidence="2 3">
    <name type="scientific">Siminovitchia thermophila</name>
    <dbReference type="NCBI Taxonomy" id="1245522"/>
    <lineage>
        <taxon>Bacteria</taxon>
        <taxon>Bacillati</taxon>
        <taxon>Bacillota</taxon>
        <taxon>Bacilli</taxon>
        <taxon>Bacillales</taxon>
        <taxon>Bacillaceae</taxon>
        <taxon>Siminovitchia</taxon>
    </lineage>
</organism>
<comment type="caution">
    <text evidence="2">The sequence shown here is derived from an EMBL/GenBank/DDBJ whole genome shotgun (WGS) entry which is preliminary data.</text>
</comment>